<dbReference type="Proteomes" id="UP000712600">
    <property type="component" value="Unassembled WGS sequence"/>
</dbReference>
<dbReference type="EMBL" id="QGKX02000004">
    <property type="protein sequence ID" value="KAF3603181.1"/>
    <property type="molecule type" value="Genomic_DNA"/>
</dbReference>
<name>A0A8S9SN40_BRACR</name>
<evidence type="ECO:0000313" key="3">
    <source>
        <dbReference type="Proteomes" id="UP000712600"/>
    </source>
</evidence>
<dbReference type="AlphaFoldDB" id="A0A8S9SN40"/>
<feature type="compositionally biased region" description="Basic residues" evidence="1">
    <location>
        <begin position="1"/>
        <end position="11"/>
    </location>
</feature>
<organism evidence="2 3">
    <name type="scientific">Brassica cretica</name>
    <name type="common">Mustard</name>
    <dbReference type="NCBI Taxonomy" id="69181"/>
    <lineage>
        <taxon>Eukaryota</taxon>
        <taxon>Viridiplantae</taxon>
        <taxon>Streptophyta</taxon>
        <taxon>Embryophyta</taxon>
        <taxon>Tracheophyta</taxon>
        <taxon>Spermatophyta</taxon>
        <taxon>Magnoliopsida</taxon>
        <taxon>eudicotyledons</taxon>
        <taxon>Gunneridae</taxon>
        <taxon>Pentapetalae</taxon>
        <taxon>rosids</taxon>
        <taxon>malvids</taxon>
        <taxon>Brassicales</taxon>
        <taxon>Brassicaceae</taxon>
        <taxon>Brassiceae</taxon>
        <taxon>Brassica</taxon>
    </lineage>
</organism>
<reference evidence="2" key="1">
    <citation type="submission" date="2019-12" db="EMBL/GenBank/DDBJ databases">
        <title>Genome sequencing and annotation of Brassica cretica.</title>
        <authorList>
            <person name="Studholme D.J."/>
            <person name="Sarris P."/>
        </authorList>
    </citation>
    <scope>NUCLEOTIDE SEQUENCE</scope>
    <source>
        <strain evidence="2">PFS-109/04</strain>
        <tissue evidence="2">Leaf</tissue>
    </source>
</reference>
<feature type="compositionally biased region" description="Basic and acidic residues" evidence="1">
    <location>
        <begin position="15"/>
        <end position="40"/>
    </location>
</feature>
<proteinExistence type="predicted"/>
<gene>
    <name evidence="2" type="ORF">F2Q69_00036950</name>
</gene>
<evidence type="ECO:0000313" key="2">
    <source>
        <dbReference type="EMBL" id="KAF3603181.1"/>
    </source>
</evidence>
<sequence length="154" mass="17962">MTPRGHHHHSRLFTARRERCGREREKEARRRERERGETRRRERRSRRLWLPVFGNSLQGFASKLSDGSLRGGGFFRKYQKTLSEESPEGPFSAVLVITYEEAETDDTFCFGMCKSTKIEMLPFPQDKILSVVHTDSSGNRDTSVTKVFFTRCSR</sequence>
<dbReference type="InterPro" id="IPR010683">
    <property type="entry name" value="DUF1262"/>
</dbReference>
<dbReference type="PANTHER" id="PTHR31050:SF4">
    <property type="entry name" value="DUF1262 FAMILY PROTEIN (DUF1262)"/>
    <property type="match status" value="1"/>
</dbReference>
<comment type="caution">
    <text evidence="2">The sequence shown here is derived from an EMBL/GenBank/DDBJ whole genome shotgun (WGS) entry which is preliminary data.</text>
</comment>
<protein>
    <submittedName>
        <fullName evidence="2">Uncharacterized protein</fullName>
    </submittedName>
</protein>
<feature type="region of interest" description="Disordered" evidence="1">
    <location>
        <begin position="1"/>
        <end position="41"/>
    </location>
</feature>
<accession>A0A8S9SN40</accession>
<dbReference type="Pfam" id="PF06880">
    <property type="entry name" value="DUF1262"/>
    <property type="match status" value="1"/>
</dbReference>
<dbReference type="PANTHER" id="PTHR31050">
    <property type="entry name" value="OS08G0413200 PROTEIN"/>
    <property type="match status" value="1"/>
</dbReference>
<evidence type="ECO:0000256" key="1">
    <source>
        <dbReference type="SAM" id="MobiDB-lite"/>
    </source>
</evidence>